<name>A0A3D8LCM0_9BACT</name>
<dbReference type="Pfam" id="PF10677">
    <property type="entry name" value="DUF2490"/>
    <property type="match status" value="1"/>
</dbReference>
<evidence type="ECO:0000256" key="1">
    <source>
        <dbReference type="SAM" id="SignalP"/>
    </source>
</evidence>
<keyword evidence="3" id="KW-1185">Reference proteome</keyword>
<accession>A0A3D8LCM0</accession>
<dbReference type="RefSeq" id="WP_115565593.1">
    <property type="nucleotide sequence ID" value="NZ_QRGR01000010.1"/>
</dbReference>
<evidence type="ECO:0000313" key="3">
    <source>
        <dbReference type="Proteomes" id="UP000256708"/>
    </source>
</evidence>
<dbReference type="Proteomes" id="UP000256708">
    <property type="component" value="Unassembled WGS sequence"/>
</dbReference>
<feature type="signal peptide" evidence="1">
    <location>
        <begin position="1"/>
        <end position="19"/>
    </location>
</feature>
<sequence>MKKLYPFLLLVLLPLFTLAQDKVTAPAAIWPELQVNYGIGEDGLLFFRNQYRINTDTRYNDLRETGPLSTFERIELALGYEHTFTDHWRGGAMLRYAAEDYPKSAFGALFLRHNGSIKSLFFNKQVMAEYVNQENLDASVRFRLTGELGKQFPLRSKFITPSISYEALLLSGLGKDENMETQERGIDRTRLRINITYELTDKLRLTPYFMRQTNYYYALVSPVYNEEEQLIEEGYTTKRNRISPVVGLELKYTINKVANTASITY</sequence>
<protein>
    <submittedName>
        <fullName evidence="2">DUF2490 domain-containing protein</fullName>
    </submittedName>
</protein>
<dbReference type="AlphaFoldDB" id="A0A3D8LCM0"/>
<dbReference type="InterPro" id="IPR019619">
    <property type="entry name" value="DUF2490"/>
</dbReference>
<organism evidence="2 3">
    <name type="scientific">Pontibacter diazotrophicus</name>
    <dbReference type="NCBI Taxonomy" id="1400979"/>
    <lineage>
        <taxon>Bacteria</taxon>
        <taxon>Pseudomonadati</taxon>
        <taxon>Bacteroidota</taxon>
        <taxon>Cytophagia</taxon>
        <taxon>Cytophagales</taxon>
        <taxon>Hymenobacteraceae</taxon>
        <taxon>Pontibacter</taxon>
    </lineage>
</organism>
<gene>
    <name evidence="2" type="ORF">DXT99_10970</name>
</gene>
<dbReference type="EMBL" id="QRGR01000010">
    <property type="protein sequence ID" value="RDV15179.1"/>
    <property type="molecule type" value="Genomic_DNA"/>
</dbReference>
<feature type="chain" id="PRO_5017756330" evidence="1">
    <location>
        <begin position="20"/>
        <end position="265"/>
    </location>
</feature>
<reference evidence="3" key="1">
    <citation type="submission" date="2018-08" db="EMBL/GenBank/DDBJ databases">
        <authorList>
            <person name="Liu Z.-W."/>
            <person name="Du Z.-J."/>
        </authorList>
    </citation>
    <scope>NUCLEOTIDE SEQUENCE [LARGE SCALE GENOMIC DNA]</scope>
    <source>
        <strain evidence="3">H4X</strain>
    </source>
</reference>
<comment type="caution">
    <text evidence="2">The sequence shown here is derived from an EMBL/GenBank/DDBJ whole genome shotgun (WGS) entry which is preliminary data.</text>
</comment>
<proteinExistence type="predicted"/>
<keyword evidence="1" id="KW-0732">Signal</keyword>
<evidence type="ECO:0000313" key="2">
    <source>
        <dbReference type="EMBL" id="RDV15179.1"/>
    </source>
</evidence>
<dbReference type="OrthoDB" id="982903at2"/>